<dbReference type="EMBL" id="BARU01017428">
    <property type="protein sequence ID" value="GAH60066.1"/>
    <property type="molecule type" value="Genomic_DNA"/>
</dbReference>
<dbReference type="AlphaFoldDB" id="X1GQB4"/>
<comment type="caution">
    <text evidence="1">The sequence shown here is derived from an EMBL/GenBank/DDBJ whole genome shotgun (WGS) entry which is preliminary data.</text>
</comment>
<organism evidence="1">
    <name type="scientific">marine sediment metagenome</name>
    <dbReference type="NCBI Taxonomy" id="412755"/>
    <lineage>
        <taxon>unclassified sequences</taxon>
        <taxon>metagenomes</taxon>
        <taxon>ecological metagenomes</taxon>
    </lineage>
</organism>
<gene>
    <name evidence="1" type="ORF">S03H2_28915</name>
</gene>
<feature type="non-terminal residue" evidence="1">
    <location>
        <position position="226"/>
    </location>
</feature>
<protein>
    <submittedName>
        <fullName evidence="1">Uncharacterized protein</fullName>
    </submittedName>
</protein>
<evidence type="ECO:0000313" key="1">
    <source>
        <dbReference type="EMBL" id="GAH60066.1"/>
    </source>
</evidence>
<name>X1GQB4_9ZZZZ</name>
<accession>X1GQB4</accession>
<proteinExistence type="predicted"/>
<reference evidence="1" key="1">
    <citation type="journal article" date="2014" name="Front. Microbiol.">
        <title>High frequency of phylogenetically diverse reductive dehalogenase-homologous genes in deep subseafloor sedimentary metagenomes.</title>
        <authorList>
            <person name="Kawai M."/>
            <person name="Futagami T."/>
            <person name="Toyoda A."/>
            <person name="Takaki Y."/>
            <person name="Nishi S."/>
            <person name="Hori S."/>
            <person name="Arai W."/>
            <person name="Tsubouchi T."/>
            <person name="Morono Y."/>
            <person name="Uchiyama I."/>
            <person name="Ito T."/>
            <person name="Fujiyama A."/>
            <person name="Inagaki F."/>
            <person name="Takami H."/>
        </authorList>
    </citation>
    <scope>NUCLEOTIDE SEQUENCE</scope>
    <source>
        <strain evidence="1">Expedition CK06-06</strain>
    </source>
</reference>
<sequence length="226" mass="27005">MIQLKSKNFPLVYSIHRTENLKQLFKTLKQIDLSYQSSVLVEHAIDFIALINGKHRTLLFPYCVREKTSIFSANTLPRTIEVVRNYKTEYKRFVALISLMLSNKCGYSIETSQKFVYEAMECFLKYKKNRNFYNNKSVKRIKNMFFSFIQIISQRIYDILTKNNYRLLFSNPKPKSPYYNEFKKINKLILSHRKNIRRGIGNPKPKLSKLLEITKIFPSLFWRTEK</sequence>